<dbReference type="RefSeq" id="WP_249304095.1">
    <property type="nucleotide sequence ID" value="NZ_CP060634.1"/>
</dbReference>
<reference evidence="3 4" key="1">
    <citation type="submission" date="2020-08" db="EMBL/GenBank/DDBJ databases">
        <authorList>
            <person name="Liu C."/>
            <person name="Sun Q."/>
        </authorList>
    </citation>
    <scope>NUCLEOTIDE SEQUENCE [LARGE SCALE GENOMIC DNA]</scope>
    <source>
        <strain evidence="3 4">NSJ-38</strain>
    </source>
</reference>
<evidence type="ECO:0000256" key="2">
    <source>
        <dbReference type="SAM" id="Phobius"/>
    </source>
</evidence>
<proteinExistence type="predicted"/>
<evidence type="ECO:0000313" key="4">
    <source>
        <dbReference type="Proteomes" id="UP000515823"/>
    </source>
</evidence>
<evidence type="ECO:0000256" key="1">
    <source>
        <dbReference type="SAM" id="Coils"/>
    </source>
</evidence>
<dbReference type="KEGG" id="qdo:H9Q78_05365"/>
<dbReference type="Proteomes" id="UP000515823">
    <property type="component" value="Chromosome"/>
</dbReference>
<protein>
    <submittedName>
        <fullName evidence="3">Uncharacterized protein</fullName>
    </submittedName>
</protein>
<dbReference type="EMBL" id="CP060634">
    <property type="protein sequence ID" value="QNM06562.1"/>
    <property type="molecule type" value="Genomic_DNA"/>
</dbReference>
<evidence type="ECO:0000313" key="3">
    <source>
        <dbReference type="EMBL" id="QNM06562.1"/>
    </source>
</evidence>
<keyword evidence="2" id="KW-0472">Membrane</keyword>
<name>A0A7G9G6Y0_9FIRM</name>
<gene>
    <name evidence="3" type="ORF">H9Q78_05365</name>
</gene>
<keyword evidence="1" id="KW-0175">Coiled coil</keyword>
<organism evidence="3 4">
    <name type="scientific">Qiania dongpingensis</name>
    <dbReference type="NCBI Taxonomy" id="2763669"/>
    <lineage>
        <taxon>Bacteria</taxon>
        <taxon>Bacillati</taxon>
        <taxon>Bacillota</taxon>
        <taxon>Clostridia</taxon>
        <taxon>Lachnospirales</taxon>
        <taxon>Lachnospiraceae</taxon>
        <taxon>Qiania</taxon>
    </lineage>
</organism>
<keyword evidence="4" id="KW-1185">Reference proteome</keyword>
<feature type="transmembrane region" description="Helical" evidence="2">
    <location>
        <begin position="80"/>
        <end position="103"/>
    </location>
</feature>
<keyword evidence="2" id="KW-0812">Transmembrane</keyword>
<keyword evidence="2" id="KW-1133">Transmembrane helix</keyword>
<feature type="coiled-coil region" evidence="1">
    <location>
        <begin position="10"/>
        <end position="68"/>
    </location>
</feature>
<dbReference type="AlphaFoldDB" id="A0A7G9G6Y0"/>
<accession>A0A7G9G6Y0</accession>
<sequence>MNNEEVAVKIAEHNKEIGSLKHRVGDLEEQTQTIQSLALSIDRLANNMERMAKEQEKQGERLKKLEDEPAERWNSAKKTAFTTIVSVVAGALATGLIMVLVQYI</sequence>